<accession>A0A371RKY9</accession>
<evidence type="ECO:0000256" key="1">
    <source>
        <dbReference type="ARBA" id="ARBA00000491"/>
    </source>
</evidence>
<dbReference type="InterPro" id="IPR015928">
    <property type="entry name" value="Aconitase/3IPM_dehydase_swvl"/>
</dbReference>
<gene>
    <name evidence="12" type="primary">leuD</name>
    <name evidence="12" type="ORF">DX908_12710</name>
</gene>
<evidence type="ECO:0000256" key="8">
    <source>
        <dbReference type="ARBA" id="ARBA00022605"/>
    </source>
</evidence>
<organism evidence="12 13">
    <name type="scientific">Parvularcula marina</name>
    <dbReference type="NCBI Taxonomy" id="2292771"/>
    <lineage>
        <taxon>Bacteria</taxon>
        <taxon>Pseudomonadati</taxon>
        <taxon>Pseudomonadota</taxon>
        <taxon>Alphaproteobacteria</taxon>
        <taxon>Parvularculales</taxon>
        <taxon>Parvularculaceae</taxon>
        <taxon>Parvularcula</taxon>
    </lineage>
</organism>
<dbReference type="CDD" id="cd01577">
    <property type="entry name" value="IPMI_Swivel"/>
    <property type="match status" value="1"/>
</dbReference>
<evidence type="ECO:0000259" key="11">
    <source>
        <dbReference type="Pfam" id="PF00694"/>
    </source>
</evidence>
<dbReference type="InterPro" id="IPR000573">
    <property type="entry name" value="AconitaseA/IPMdHydase_ssu_swvl"/>
</dbReference>
<dbReference type="EMBL" id="QUQO01000001">
    <property type="protein sequence ID" value="RFB06046.1"/>
    <property type="molecule type" value="Genomic_DNA"/>
</dbReference>
<comment type="similarity">
    <text evidence="4">Belongs to the LeuD family. LeuD type 1 subfamily.</text>
</comment>
<dbReference type="AlphaFoldDB" id="A0A371RKY9"/>
<evidence type="ECO:0000256" key="3">
    <source>
        <dbReference type="ARBA" id="ARBA00004729"/>
    </source>
</evidence>
<dbReference type="EC" id="4.2.1.33" evidence="6"/>
<comment type="catalytic activity">
    <reaction evidence="1">
        <text>(2R,3S)-3-isopropylmalate = (2S)-2-isopropylmalate</text>
        <dbReference type="Rhea" id="RHEA:32287"/>
        <dbReference type="ChEBI" id="CHEBI:1178"/>
        <dbReference type="ChEBI" id="CHEBI:35121"/>
        <dbReference type="EC" id="4.2.1.33"/>
    </reaction>
</comment>
<dbReference type="OrthoDB" id="9777465at2"/>
<evidence type="ECO:0000256" key="2">
    <source>
        <dbReference type="ARBA" id="ARBA00002695"/>
    </source>
</evidence>
<dbReference type="GO" id="GO:0009098">
    <property type="term" value="P:L-leucine biosynthetic process"/>
    <property type="evidence" value="ECO:0007669"/>
    <property type="project" value="UniProtKB-UniPathway"/>
</dbReference>
<dbReference type="GO" id="GO:0009316">
    <property type="term" value="C:3-isopropylmalate dehydratase complex"/>
    <property type="evidence" value="ECO:0007669"/>
    <property type="project" value="InterPro"/>
</dbReference>
<dbReference type="Gene3D" id="3.20.19.10">
    <property type="entry name" value="Aconitase, domain 4"/>
    <property type="match status" value="1"/>
</dbReference>
<evidence type="ECO:0000256" key="10">
    <source>
        <dbReference type="ARBA" id="ARBA00023304"/>
    </source>
</evidence>
<evidence type="ECO:0000256" key="6">
    <source>
        <dbReference type="ARBA" id="ARBA00011998"/>
    </source>
</evidence>
<keyword evidence="13" id="KW-1185">Reference proteome</keyword>
<comment type="function">
    <text evidence="2">Catalyzes the isomerization between 2-isopropylmalate and 3-isopropylmalate, via the formation of 2-isopropylmaleate.</text>
</comment>
<proteinExistence type="inferred from homology"/>
<evidence type="ECO:0000256" key="9">
    <source>
        <dbReference type="ARBA" id="ARBA00023239"/>
    </source>
</evidence>
<protein>
    <recommendedName>
        <fullName evidence="6">3-isopropylmalate dehydratase</fullName>
        <ecNumber evidence="6">4.2.1.33</ecNumber>
    </recommendedName>
</protein>
<comment type="caution">
    <text evidence="12">The sequence shown here is derived from an EMBL/GenBank/DDBJ whole genome shotgun (WGS) entry which is preliminary data.</text>
</comment>
<keyword evidence="7" id="KW-0432">Leucine biosynthesis</keyword>
<dbReference type="NCBIfam" id="NF002458">
    <property type="entry name" value="PRK01641.1"/>
    <property type="match status" value="1"/>
</dbReference>
<reference evidence="12 13" key="1">
    <citation type="submission" date="2018-08" db="EMBL/GenBank/DDBJ databases">
        <title>Parvularcula sp. SM1705, isolated from surface water of the South Sea China.</title>
        <authorList>
            <person name="Sun L."/>
        </authorList>
    </citation>
    <scope>NUCLEOTIDE SEQUENCE [LARGE SCALE GENOMIC DNA]</scope>
    <source>
        <strain evidence="12 13">SM1705</strain>
    </source>
</reference>
<evidence type="ECO:0000256" key="7">
    <source>
        <dbReference type="ARBA" id="ARBA00022430"/>
    </source>
</evidence>
<comment type="pathway">
    <text evidence="3">Amino-acid biosynthesis; L-leucine biosynthesis; L-leucine from 3-methyl-2-oxobutanoate: step 2/4.</text>
</comment>
<dbReference type="Proteomes" id="UP000264589">
    <property type="component" value="Unassembled WGS sequence"/>
</dbReference>
<dbReference type="RefSeq" id="WP_116392679.1">
    <property type="nucleotide sequence ID" value="NZ_QUQO01000001.1"/>
</dbReference>
<name>A0A371RKY9_9PROT</name>
<dbReference type="SUPFAM" id="SSF52016">
    <property type="entry name" value="LeuD/IlvD-like"/>
    <property type="match status" value="1"/>
</dbReference>
<keyword evidence="9 12" id="KW-0456">Lyase</keyword>
<dbReference type="InterPro" id="IPR050075">
    <property type="entry name" value="LeuD"/>
</dbReference>
<dbReference type="NCBIfam" id="TIGR00171">
    <property type="entry name" value="leuD"/>
    <property type="match status" value="1"/>
</dbReference>
<dbReference type="UniPathway" id="UPA00048">
    <property type="reaction ID" value="UER00071"/>
</dbReference>
<sequence>MDAFGKLTSKTFVLPDENIDTDQIIPARFLTTTSRDGLADGCFHDWRFDGSGKLTAHPLNDVDTSSYQVLIAGDNFGCGSSREHAPWALLAFGFRVVISTEIADIFRSNSLKNGLLPVTVSEELHQQLMEHAGEEVTVDLEEMTIRHGNHVSSFEIEPFARQCLLAGKDSLDVLIDAIPQIEEYEAQRA</sequence>
<keyword evidence="8" id="KW-0028">Amino-acid biosynthesis</keyword>
<evidence type="ECO:0000313" key="12">
    <source>
        <dbReference type="EMBL" id="RFB06046.1"/>
    </source>
</evidence>
<evidence type="ECO:0000256" key="4">
    <source>
        <dbReference type="ARBA" id="ARBA00009845"/>
    </source>
</evidence>
<dbReference type="PANTHER" id="PTHR43345:SF5">
    <property type="entry name" value="3-ISOPROPYLMALATE DEHYDRATASE SMALL SUBUNIT"/>
    <property type="match status" value="1"/>
</dbReference>
<comment type="subunit">
    <text evidence="5">Heterodimer of LeuC and LeuD.</text>
</comment>
<evidence type="ECO:0000256" key="5">
    <source>
        <dbReference type="ARBA" id="ARBA00011271"/>
    </source>
</evidence>
<dbReference type="InterPro" id="IPR033940">
    <property type="entry name" value="IPMI_Swivel"/>
</dbReference>
<dbReference type="InterPro" id="IPR004431">
    <property type="entry name" value="3-IsopropMal_deHydase_ssu"/>
</dbReference>
<dbReference type="Pfam" id="PF00694">
    <property type="entry name" value="Aconitase_C"/>
    <property type="match status" value="1"/>
</dbReference>
<dbReference type="InParanoid" id="A0A371RKY9"/>
<keyword evidence="10" id="KW-0100">Branched-chain amino acid biosynthesis</keyword>
<dbReference type="GO" id="GO:0003861">
    <property type="term" value="F:3-isopropylmalate dehydratase activity"/>
    <property type="evidence" value="ECO:0007669"/>
    <property type="project" value="UniProtKB-EC"/>
</dbReference>
<evidence type="ECO:0000313" key="13">
    <source>
        <dbReference type="Proteomes" id="UP000264589"/>
    </source>
</evidence>
<dbReference type="PANTHER" id="PTHR43345">
    <property type="entry name" value="3-ISOPROPYLMALATE DEHYDRATASE SMALL SUBUNIT 2-RELATED-RELATED"/>
    <property type="match status" value="1"/>
</dbReference>
<feature type="domain" description="Aconitase A/isopropylmalate dehydratase small subunit swivel" evidence="11">
    <location>
        <begin position="3"/>
        <end position="122"/>
    </location>
</feature>